<reference evidence="2 3" key="1">
    <citation type="journal article" date="2018" name="BMC Genomics">
        <title>Comparative genome analyses reveal sequence features reflecting distinct modes of host-adaptation between dicot and monocot powdery mildew.</title>
        <authorList>
            <person name="Wu Y."/>
            <person name="Ma X."/>
            <person name="Pan Z."/>
            <person name="Kale S.D."/>
            <person name="Song Y."/>
            <person name="King H."/>
            <person name="Zhang Q."/>
            <person name="Presley C."/>
            <person name="Deng X."/>
            <person name="Wei C.I."/>
            <person name="Xiao S."/>
        </authorList>
    </citation>
    <scope>NUCLEOTIDE SEQUENCE [LARGE SCALE GENOMIC DNA]</scope>
    <source>
        <strain evidence="2">UMSG2</strain>
    </source>
</reference>
<comment type="caution">
    <text evidence="2">The sequence shown here is derived from an EMBL/GenBank/DDBJ whole genome shotgun (WGS) entry which is preliminary data.</text>
</comment>
<sequence>MIMPSNIGELNLISTKLDDVNKSQQESVKISENVEDKTKRISKGKDGKSPGIPSINRLMSMRSAVIK</sequence>
<organism evidence="2 3">
    <name type="scientific">Erysiphe neolycopersici</name>
    <dbReference type="NCBI Taxonomy" id="212602"/>
    <lineage>
        <taxon>Eukaryota</taxon>
        <taxon>Fungi</taxon>
        <taxon>Dikarya</taxon>
        <taxon>Ascomycota</taxon>
        <taxon>Pezizomycotina</taxon>
        <taxon>Leotiomycetes</taxon>
        <taxon>Erysiphales</taxon>
        <taxon>Erysiphaceae</taxon>
        <taxon>Erysiphe</taxon>
    </lineage>
</organism>
<evidence type="ECO:0000313" key="3">
    <source>
        <dbReference type="Proteomes" id="UP000286134"/>
    </source>
</evidence>
<evidence type="ECO:0000256" key="1">
    <source>
        <dbReference type="SAM" id="MobiDB-lite"/>
    </source>
</evidence>
<accession>A0A420HDK4</accession>
<evidence type="ECO:0000313" key="2">
    <source>
        <dbReference type="EMBL" id="RKF55530.1"/>
    </source>
</evidence>
<keyword evidence="3" id="KW-1185">Reference proteome</keyword>
<dbReference type="Proteomes" id="UP000286134">
    <property type="component" value="Unassembled WGS sequence"/>
</dbReference>
<feature type="region of interest" description="Disordered" evidence="1">
    <location>
        <begin position="21"/>
        <end position="67"/>
    </location>
</feature>
<dbReference type="AlphaFoldDB" id="A0A420HDK4"/>
<gene>
    <name evidence="2" type="ORF">OnM2_088054</name>
</gene>
<protein>
    <submittedName>
        <fullName evidence="2">Uncharacterized protein</fullName>
    </submittedName>
</protein>
<proteinExistence type="predicted"/>
<name>A0A420HDK4_9PEZI</name>
<feature type="compositionally biased region" description="Basic and acidic residues" evidence="1">
    <location>
        <begin position="32"/>
        <end position="48"/>
    </location>
</feature>
<dbReference type="EMBL" id="MCFK01008899">
    <property type="protein sequence ID" value="RKF55530.1"/>
    <property type="molecule type" value="Genomic_DNA"/>
</dbReference>